<protein>
    <recommendedName>
        <fullName evidence="1">Reverse transcriptase Ty1/copia-type domain-containing protein</fullName>
    </recommendedName>
</protein>
<dbReference type="Pfam" id="PF07727">
    <property type="entry name" value="RVT_2"/>
    <property type="match status" value="1"/>
</dbReference>
<dbReference type="EMBL" id="LGRX02012612">
    <property type="protein sequence ID" value="KAK3267117.1"/>
    <property type="molecule type" value="Genomic_DNA"/>
</dbReference>
<reference evidence="2 3" key="1">
    <citation type="journal article" date="2015" name="Genome Biol. Evol.">
        <title>Comparative Genomics of a Bacterivorous Green Alga Reveals Evolutionary Causalities and Consequences of Phago-Mixotrophic Mode of Nutrition.</title>
        <authorList>
            <person name="Burns J.A."/>
            <person name="Paasch A."/>
            <person name="Narechania A."/>
            <person name="Kim E."/>
        </authorList>
    </citation>
    <scope>NUCLEOTIDE SEQUENCE [LARGE SCALE GENOMIC DNA]</scope>
    <source>
        <strain evidence="2 3">PLY_AMNH</strain>
    </source>
</reference>
<dbReference type="AlphaFoldDB" id="A0AAE0FWN6"/>
<gene>
    <name evidence="2" type="ORF">CYMTET_24307</name>
</gene>
<organism evidence="2 3">
    <name type="scientific">Cymbomonas tetramitiformis</name>
    <dbReference type="NCBI Taxonomy" id="36881"/>
    <lineage>
        <taxon>Eukaryota</taxon>
        <taxon>Viridiplantae</taxon>
        <taxon>Chlorophyta</taxon>
        <taxon>Pyramimonadophyceae</taxon>
        <taxon>Pyramimonadales</taxon>
        <taxon>Pyramimonadaceae</taxon>
        <taxon>Cymbomonas</taxon>
    </lineage>
</organism>
<proteinExistence type="predicted"/>
<feature type="domain" description="Reverse transcriptase Ty1/copia-type" evidence="1">
    <location>
        <begin position="179"/>
        <end position="292"/>
    </location>
</feature>
<keyword evidence="3" id="KW-1185">Reference proteome</keyword>
<name>A0AAE0FWN6_9CHLO</name>
<dbReference type="Proteomes" id="UP001190700">
    <property type="component" value="Unassembled WGS sequence"/>
</dbReference>
<sequence>MDLTYWPLADAHSPLLWTIMPHGGDAVVPFHHVYGHHFSYSRIEIFGTHSFVAMDEQQMRARNPGVSKKLLPRAWPNRYVGVDLKSSAYLVLDIDKNQVRSVRLPSFIRKYTEFGQAISQPDGELLEQAITQGAITPLIDSGKIVPVDSVPDGEFATNTSFVLTMPWKPRDDGPPVQVRKCRMAVDGSWHYGFDQCEVTCPVADLPTFRFLFILSVIFAFWDVLAYHYDVNQAFMHAPLEVPIHIRFPFGYKYLHRYGYAKLLYALYGLRTAGASWQTMTNKFMLSFTYKGRHFTESTYDPCFYFIVTTCPPPLWRCMWMTLVYVDADHARDKVNDCLSYSGGDLRIGYATSLDMRARQANADMSSTGSEYVAASVVGQRAMSTIHMVMEIFGHVTIARQIPSACVAITKPPTTDATWWLLLYTKSWSCDKDHAVMRY</sequence>
<evidence type="ECO:0000313" key="3">
    <source>
        <dbReference type="Proteomes" id="UP001190700"/>
    </source>
</evidence>
<accession>A0AAE0FWN6</accession>
<comment type="caution">
    <text evidence="2">The sequence shown here is derived from an EMBL/GenBank/DDBJ whole genome shotgun (WGS) entry which is preliminary data.</text>
</comment>
<dbReference type="InterPro" id="IPR013103">
    <property type="entry name" value="RVT_2"/>
</dbReference>
<evidence type="ECO:0000313" key="2">
    <source>
        <dbReference type="EMBL" id="KAK3267117.1"/>
    </source>
</evidence>
<evidence type="ECO:0000259" key="1">
    <source>
        <dbReference type="Pfam" id="PF07727"/>
    </source>
</evidence>